<dbReference type="GO" id="GO:0061630">
    <property type="term" value="F:ubiquitin protein ligase activity"/>
    <property type="evidence" value="ECO:0007669"/>
    <property type="project" value="TreeGrafter"/>
</dbReference>
<name>A0A382UL39_9ZZZZ</name>
<dbReference type="AlphaFoldDB" id="A0A382UL39"/>
<sequence>MYFAYISCLDQTYQKLNDPHKTMHLPFFAIAYVILFSSVLSLSVATQPQYAFAWGGGGSSGGGGGGGSSGGASQFQTIYSIAASEGKIFVSSLNENKIKVYPFLPSDSVYEDKNMIMEFGELGLKDGKFVHPMGIDVSDGKIFVTDSGNNRIQVFDLAGNFISTFGSKGPSDGKFKCPHDIKIYKNKIYVADSDNYRIQIFDLDGSYVSSFGSRDKFDSQPYKLDVFNDKIYVVEIGENRIQVFDLSGDFLFEFGKKGEGAGEFSLPSGI</sequence>
<accession>A0A382UL39</accession>
<evidence type="ECO:0000256" key="2">
    <source>
        <dbReference type="SAM" id="Phobius"/>
    </source>
</evidence>
<reference evidence="3" key="1">
    <citation type="submission" date="2018-05" db="EMBL/GenBank/DDBJ databases">
        <authorList>
            <person name="Lanie J.A."/>
            <person name="Ng W.-L."/>
            <person name="Kazmierczak K.M."/>
            <person name="Andrzejewski T.M."/>
            <person name="Davidsen T.M."/>
            <person name="Wayne K.J."/>
            <person name="Tettelin H."/>
            <person name="Glass J.I."/>
            <person name="Rusch D."/>
            <person name="Podicherti R."/>
            <person name="Tsui H.-C.T."/>
            <person name="Winkler M.E."/>
        </authorList>
    </citation>
    <scope>NUCLEOTIDE SEQUENCE</scope>
</reference>
<organism evidence="3">
    <name type="scientific">marine metagenome</name>
    <dbReference type="NCBI Taxonomy" id="408172"/>
    <lineage>
        <taxon>unclassified sequences</taxon>
        <taxon>metagenomes</taxon>
        <taxon>ecological metagenomes</taxon>
    </lineage>
</organism>
<dbReference type="EMBL" id="UINC01145080">
    <property type="protein sequence ID" value="SVD34993.1"/>
    <property type="molecule type" value="Genomic_DNA"/>
</dbReference>
<dbReference type="SUPFAM" id="SSF63825">
    <property type="entry name" value="YWTD domain"/>
    <property type="match status" value="1"/>
</dbReference>
<evidence type="ECO:0000256" key="1">
    <source>
        <dbReference type="ARBA" id="ARBA00022737"/>
    </source>
</evidence>
<gene>
    <name evidence="3" type="ORF">METZ01_LOCUS387847</name>
</gene>
<dbReference type="GO" id="GO:0000209">
    <property type="term" value="P:protein polyubiquitination"/>
    <property type="evidence" value="ECO:0007669"/>
    <property type="project" value="TreeGrafter"/>
</dbReference>
<keyword evidence="2" id="KW-1133">Transmembrane helix</keyword>
<dbReference type="Pfam" id="PF17170">
    <property type="entry name" value="DUF5128"/>
    <property type="match status" value="2"/>
</dbReference>
<keyword evidence="1" id="KW-0677">Repeat</keyword>
<feature type="non-terminal residue" evidence="3">
    <location>
        <position position="270"/>
    </location>
</feature>
<dbReference type="GO" id="GO:0008270">
    <property type="term" value="F:zinc ion binding"/>
    <property type="evidence" value="ECO:0007669"/>
    <property type="project" value="UniProtKB-KW"/>
</dbReference>
<dbReference type="InterPro" id="IPR050952">
    <property type="entry name" value="TRIM-NHL_E3_ligases"/>
</dbReference>
<dbReference type="PROSITE" id="PS51125">
    <property type="entry name" value="NHL"/>
    <property type="match status" value="2"/>
</dbReference>
<dbReference type="PANTHER" id="PTHR24104">
    <property type="entry name" value="E3 UBIQUITIN-PROTEIN LIGASE NHLRC1-RELATED"/>
    <property type="match status" value="1"/>
</dbReference>
<feature type="transmembrane region" description="Helical" evidence="2">
    <location>
        <begin position="25"/>
        <end position="45"/>
    </location>
</feature>
<evidence type="ECO:0000313" key="3">
    <source>
        <dbReference type="EMBL" id="SVD34993.1"/>
    </source>
</evidence>
<dbReference type="GO" id="GO:0043161">
    <property type="term" value="P:proteasome-mediated ubiquitin-dependent protein catabolic process"/>
    <property type="evidence" value="ECO:0007669"/>
    <property type="project" value="TreeGrafter"/>
</dbReference>
<keyword evidence="2" id="KW-0812">Transmembrane</keyword>
<keyword evidence="2" id="KW-0472">Membrane</keyword>
<dbReference type="InterPro" id="IPR001258">
    <property type="entry name" value="NHL_repeat"/>
</dbReference>
<protein>
    <recommendedName>
        <fullName evidence="4">6-bladed beta-propeller</fullName>
    </recommendedName>
</protein>
<dbReference type="PANTHER" id="PTHR24104:SF25">
    <property type="entry name" value="PROTEIN LIN-41"/>
    <property type="match status" value="1"/>
</dbReference>
<dbReference type="InterPro" id="IPR011042">
    <property type="entry name" value="6-blade_b-propeller_TolB-like"/>
</dbReference>
<proteinExistence type="predicted"/>
<dbReference type="Gene3D" id="2.120.10.30">
    <property type="entry name" value="TolB, C-terminal domain"/>
    <property type="match status" value="2"/>
</dbReference>
<evidence type="ECO:0008006" key="4">
    <source>
        <dbReference type="Google" id="ProtNLM"/>
    </source>
</evidence>